<feature type="domain" description="C2H2-type" evidence="7">
    <location>
        <begin position="201"/>
        <end position="231"/>
    </location>
</feature>
<dbReference type="PANTHER" id="PTHR19818">
    <property type="entry name" value="ZINC FINGER PROTEIN ZIC AND GLI"/>
    <property type="match status" value="1"/>
</dbReference>
<dbReference type="SUPFAM" id="SSF57667">
    <property type="entry name" value="beta-beta-alpha zinc fingers"/>
    <property type="match status" value="2"/>
</dbReference>
<keyword evidence="9" id="KW-1185">Reference proteome</keyword>
<feature type="compositionally biased region" description="Basic and acidic residues" evidence="6">
    <location>
        <begin position="323"/>
        <end position="334"/>
    </location>
</feature>
<name>A0AA40LJ57_CNENI</name>
<dbReference type="GO" id="GO:0005634">
    <property type="term" value="C:nucleus"/>
    <property type="evidence" value="ECO:0007669"/>
    <property type="project" value="UniProtKB-ARBA"/>
</dbReference>
<feature type="region of interest" description="Disordered" evidence="6">
    <location>
        <begin position="292"/>
        <end position="334"/>
    </location>
</feature>
<evidence type="ECO:0000256" key="2">
    <source>
        <dbReference type="ARBA" id="ARBA00022737"/>
    </source>
</evidence>
<organism evidence="8 9">
    <name type="scientific">Cnephaeus nilssonii</name>
    <name type="common">Northern bat</name>
    <name type="synonym">Eptesicus nilssonii</name>
    <dbReference type="NCBI Taxonomy" id="3371016"/>
    <lineage>
        <taxon>Eukaryota</taxon>
        <taxon>Metazoa</taxon>
        <taxon>Chordata</taxon>
        <taxon>Craniata</taxon>
        <taxon>Vertebrata</taxon>
        <taxon>Euteleostomi</taxon>
        <taxon>Mammalia</taxon>
        <taxon>Eutheria</taxon>
        <taxon>Laurasiatheria</taxon>
        <taxon>Chiroptera</taxon>
        <taxon>Yangochiroptera</taxon>
        <taxon>Vespertilionidae</taxon>
        <taxon>Cnephaeus</taxon>
    </lineage>
</organism>
<dbReference type="EMBL" id="JAULJE010000015">
    <property type="protein sequence ID" value="KAK1334650.1"/>
    <property type="molecule type" value="Genomic_DNA"/>
</dbReference>
<keyword evidence="3 5" id="KW-0863">Zinc-finger</keyword>
<dbReference type="Gene3D" id="3.30.160.60">
    <property type="entry name" value="Classic Zinc Finger"/>
    <property type="match status" value="2"/>
</dbReference>
<dbReference type="GO" id="GO:0000978">
    <property type="term" value="F:RNA polymerase II cis-regulatory region sequence-specific DNA binding"/>
    <property type="evidence" value="ECO:0007669"/>
    <property type="project" value="TreeGrafter"/>
</dbReference>
<evidence type="ECO:0000313" key="8">
    <source>
        <dbReference type="EMBL" id="KAK1334650.1"/>
    </source>
</evidence>
<dbReference type="GO" id="GO:0008270">
    <property type="term" value="F:zinc ion binding"/>
    <property type="evidence" value="ECO:0007669"/>
    <property type="project" value="UniProtKB-KW"/>
</dbReference>
<dbReference type="PANTHER" id="PTHR19818:SF166">
    <property type="entry name" value="C2H2-TYPE DOMAIN-CONTAINING PROTEIN"/>
    <property type="match status" value="1"/>
</dbReference>
<comment type="caution">
    <text evidence="8">The sequence shown here is derived from an EMBL/GenBank/DDBJ whole genome shotgun (WGS) entry which is preliminary data.</text>
</comment>
<dbReference type="PROSITE" id="PS50157">
    <property type="entry name" value="ZINC_FINGER_C2H2_2"/>
    <property type="match status" value="2"/>
</dbReference>
<protein>
    <recommendedName>
        <fullName evidence="7">C2H2-type domain-containing protein</fullName>
    </recommendedName>
</protein>
<keyword evidence="1" id="KW-0479">Metal-binding</keyword>
<dbReference type="GO" id="GO:0000981">
    <property type="term" value="F:DNA-binding transcription factor activity, RNA polymerase II-specific"/>
    <property type="evidence" value="ECO:0007669"/>
    <property type="project" value="TreeGrafter"/>
</dbReference>
<dbReference type="InterPro" id="IPR013087">
    <property type="entry name" value="Znf_C2H2_type"/>
</dbReference>
<dbReference type="PROSITE" id="PS00028">
    <property type="entry name" value="ZINC_FINGER_C2H2_1"/>
    <property type="match status" value="1"/>
</dbReference>
<dbReference type="InterPro" id="IPR050329">
    <property type="entry name" value="GLI_C2H2-zinc-finger"/>
</dbReference>
<dbReference type="AlphaFoldDB" id="A0AA40LJ57"/>
<sequence length="357" mass="39554">MIRGVEVPMADHPPPPPPPVIFCHDSPKRVLVSVIRTTPIKATCGGGGEPEPPPPLIPTSPGFSDFMVYPWRWGENAHNVTLSPGAAGGAASAAQPAAAAQRPGLRGRGAPHPAASGGEEEEEASSPDSGHLKDGIRRGRPRADTVRDLINEGEHSSSRIRCNICNRVFPREKSLQAHKRTHTETLQARREWHEVLKVRDPTCVTIQTVAKPLFKAGQLKTHQRLHTGEKPFVCSENGCLSRFTHANRHCPKHPYARLKREEPTDALSKHQAVDNQAAAEWLAKYWETKEQRTPTLKGKLPQKADQEQQDPLEYLQSDEEDDEKRGAQRRLQEQRERLHGALALIELANLTGAPLRQ</sequence>
<evidence type="ECO:0000256" key="5">
    <source>
        <dbReference type="PROSITE-ProRule" id="PRU00042"/>
    </source>
</evidence>
<evidence type="ECO:0000256" key="4">
    <source>
        <dbReference type="ARBA" id="ARBA00022833"/>
    </source>
</evidence>
<dbReference type="Pfam" id="PF13912">
    <property type="entry name" value="zf-C2H2_6"/>
    <property type="match status" value="1"/>
</dbReference>
<feature type="compositionally biased region" description="Low complexity" evidence="6">
    <location>
        <begin position="86"/>
        <end position="117"/>
    </location>
</feature>
<feature type="region of interest" description="Disordered" evidence="6">
    <location>
        <begin position="86"/>
        <end position="144"/>
    </location>
</feature>
<proteinExistence type="predicted"/>
<dbReference type="SMART" id="SM00355">
    <property type="entry name" value="ZnF_C2H2"/>
    <property type="match status" value="1"/>
</dbReference>
<dbReference type="GO" id="GO:0045944">
    <property type="term" value="P:positive regulation of transcription by RNA polymerase II"/>
    <property type="evidence" value="ECO:0007669"/>
    <property type="project" value="UniProtKB-ARBA"/>
</dbReference>
<accession>A0AA40LJ57</accession>
<reference evidence="8" key="1">
    <citation type="submission" date="2023-06" db="EMBL/GenBank/DDBJ databases">
        <title>Reference genome for the Northern bat (Eptesicus nilssonii), a most northern bat species.</title>
        <authorList>
            <person name="Laine V.N."/>
            <person name="Pulliainen A.T."/>
            <person name="Lilley T.M."/>
        </authorList>
    </citation>
    <scope>NUCLEOTIDE SEQUENCE</scope>
    <source>
        <strain evidence="8">BLF_Eptnil</strain>
        <tissue evidence="8">Kidney</tissue>
    </source>
</reference>
<evidence type="ECO:0000313" key="9">
    <source>
        <dbReference type="Proteomes" id="UP001177744"/>
    </source>
</evidence>
<feature type="compositionally biased region" description="Basic and acidic residues" evidence="6">
    <location>
        <begin position="130"/>
        <end position="144"/>
    </location>
</feature>
<dbReference type="Proteomes" id="UP001177744">
    <property type="component" value="Unassembled WGS sequence"/>
</dbReference>
<keyword evidence="4" id="KW-0862">Zinc</keyword>
<gene>
    <name evidence="8" type="ORF">QTO34_005658</name>
</gene>
<evidence type="ECO:0000256" key="6">
    <source>
        <dbReference type="SAM" id="MobiDB-lite"/>
    </source>
</evidence>
<evidence type="ECO:0000259" key="7">
    <source>
        <dbReference type="PROSITE" id="PS50157"/>
    </source>
</evidence>
<feature type="domain" description="C2H2-type" evidence="7">
    <location>
        <begin position="160"/>
        <end position="187"/>
    </location>
</feature>
<keyword evidence="2" id="KW-0677">Repeat</keyword>
<dbReference type="InterPro" id="IPR036236">
    <property type="entry name" value="Znf_C2H2_sf"/>
</dbReference>
<evidence type="ECO:0000256" key="1">
    <source>
        <dbReference type="ARBA" id="ARBA00022723"/>
    </source>
</evidence>
<evidence type="ECO:0000256" key="3">
    <source>
        <dbReference type="ARBA" id="ARBA00022771"/>
    </source>
</evidence>
<dbReference type="FunFam" id="3.30.160.60:FF:000535">
    <property type="entry name" value="Zinc finger protein 367"/>
    <property type="match status" value="1"/>
</dbReference>